<keyword evidence="9" id="KW-0326">Glycosidase</keyword>
<evidence type="ECO:0000313" key="11">
    <source>
        <dbReference type="EMBL" id="GAH49220.1"/>
    </source>
</evidence>
<reference evidence="11" key="1">
    <citation type="journal article" date="2014" name="Front. Microbiol.">
        <title>High frequency of phylogenetically diverse reductive dehalogenase-homologous genes in deep subseafloor sedimentary metagenomes.</title>
        <authorList>
            <person name="Kawai M."/>
            <person name="Futagami T."/>
            <person name="Toyoda A."/>
            <person name="Takaki Y."/>
            <person name="Nishi S."/>
            <person name="Hori S."/>
            <person name="Arai W."/>
            <person name="Tsubouchi T."/>
            <person name="Morono Y."/>
            <person name="Uchiyama I."/>
            <person name="Ito T."/>
            <person name="Fujiyama A."/>
            <person name="Inagaki F."/>
            <person name="Takami H."/>
        </authorList>
    </citation>
    <scope>NUCLEOTIDE SEQUENCE</scope>
    <source>
        <strain evidence="11">Expedition CK06-06</strain>
    </source>
</reference>
<dbReference type="SUPFAM" id="SSF81624">
    <property type="entry name" value="N-terminal domain of MutM-like DNA repair proteins"/>
    <property type="match status" value="1"/>
</dbReference>
<keyword evidence="4" id="KW-0378">Hydrolase</keyword>
<evidence type="ECO:0000256" key="6">
    <source>
        <dbReference type="ARBA" id="ARBA00023204"/>
    </source>
</evidence>
<evidence type="ECO:0000256" key="1">
    <source>
        <dbReference type="ARBA" id="ARBA00001668"/>
    </source>
</evidence>
<evidence type="ECO:0000256" key="5">
    <source>
        <dbReference type="ARBA" id="ARBA00023125"/>
    </source>
</evidence>
<sequence length="205" mass="23820">MPELPEVETFKRYLDRTSLKQVIKDVQVIDNRILDTEEKKLGKFLKAKRFESSTRHGKYLLVYLNPQYLVMHFGMSGDLEYYDDKEEPPKFSKVIFQFTNGFNLAYISIRMFGKVSVANSLEEFIENKKLGPDAYKMTLEEFQKAVQRRSAIAKNALLNQSFIAGVGNIYSDEILFRTKIHPKTNINSLSEGKVKELYANIKDVW</sequence>
<dbReference type="GO" id="GO:0003684">
    <property type="term" value="F:damaged DNA binding"/>
    <property type="evidence" value="ECO:0007669"/>
    <property type="project" value="InterPro"/>
</dbReference>
<dbReference type="SMART" id="SM00898">
    <property type="entry name" value="Fapy_DNA_glyco"/>
    <property type="match status" value="1"/>
</dbReference>
<comment type="similarity">
    <text evidence="2">Belongs to the FPG family.</text>
</comment>
<dbReference type="InterPro" id="IPR012319">
    <property type="entry name" value="FPG_cat"/>
</dbReference>
<keyword evidence="5" id="KW-0238">DNA-binding</keyword>
<dbReference type="Gene3D" id="3.20.190.10">
    <property type="entry name" value="MutM-like, N-terminal"/>
    <property type="match status" value="1"/>
</dbReference>
<comment type="caution">
    <text evidence="11">The sequence shown here is derived from an EMBL/GenBank/DDBJ whole genome shotgun (WGS) entry which is preliminary data.</text>
</comment>
<dbReference type="InterPro" id="IPR015886">
    <property type="entry name" value="H2TH_FPG"/>
</dbReference>
<dbReference type="PANTHER" id="PTHR22993">
    <property type="entry name" value="FORMAMIDOPYRIMIDINE-DNA GLYCOSYLASE"/>
    <property type="match status" value="1"/>
</dbReference>
<dbReference type="Pfam" id="PF06831">
    <property type="entry name" value="H2TH"/>
    <property type="match status" value="1"/>
</dbReference>
<dbReference type="AlphaFoldDB" id="X1GWI4"/>
<evidence type="ECO:0000256" key="8">
    <source>
        <dbReference type="ARBA" id="ARBA00023268"/>
    </source>
</evidence>
<dbReference type="GO" id="GO:0006284">
    <property type="term" value="P:base-excision repair"/>
    <property type="evidence" value="ECO:0007669"/>
    <property type="project" value="InterPro"/>
</dbReference>
<dbReference type="GO" id="GO:0003906">
    <property type="term" value="F:DNA-(apurinic or apyrimidinic site) endonuclease activity"/>
    <property type="evidence" value="ECO:0007669"/>
    <property type="project" value="InterPro"/>
</dbReference>
<feature type="domain" description="Formamidopyrimidine-DNA glycosylase catalytic" evidence="10">
    <location>
        <begin position="2"/>
        <end position="113"/>
    </location>
</feature>
<evidence type="ECO:0000256" key="9">
    <source>
        <dbReference type="ARBA" id="ARBA00023295"/>
    </source>
</evidence>
<evidence type="ECO:0000256" key="7">
    <source>
        <dbReference type="ARBA" id="ARBA00023239"/>
    </source>
</evidence>
<dbReference type="PANTHER" id="PTHR22993:SF9">
    <property type="entry name" value="FORMAMIDOPYRIMIDINE-DNA GLYCOSYLASE"/>
    <property type="match status" value="1"/>
</dbReference>
<dbReference type="GO" id="GO:0034039">
    <property type="term" value="F:8-oxo-7,8-dihydroguanine DNA N-glycosylase activity"/>
    <property type="evidence" value="ECO:0007669"/>
    <property type="project" value="TreeGrafter"/>
</dbReference>
<dbReference type="Gene3D" id="1.10.8.50">
    <property type="match status" value="1"/>
</dbReference>
<dbReference type="EMBL" id="BARU01024420">
    <property type="protein sequence ID" value="GAH49220.1"/>
    <property type="molecule type" value="Genomic_DNA"/>
</dbReference>
<gene>
    <name evidence="11" type="ORF">S03H2_39485</name>
</gene>
<name>X1GWI4_9ZZZZ</name>
<proteinExistence type="inferred from homology"/>
<protein>
    <recommendedName>
        <fullName evidence="10">Formamidopyrimidine-DNA glycosylase catalytic domain-containing protein</fullName>
    </recommendedName>
</protein>
<evidence type="ECO:0000256" key="3">
    <source>
        <dbReference type="ARBA" id="ARBA00022763"/>
    </source>
</evidence>
<feature type="non-terminal residue" evidence="11">
    <location>
        <position position="205"/>
    </location>
</feature>
<keyword evidence="3" id="KW-0227">DNA damage</keyword>
<keyword evidence="7" id="KW-0456">Lyase</keyword>
<keyword evidence="8" id="KW-0511">Multifunctional enzyme</keyword>
<dbReference type="GO" id="GO:0016829">
    <property type="term" value="F:lyase activity"/>
    <property type="evidence" value="ECO:0007669"/>
    <property type="project" value="UniProtKB-KW"/>
</dbReference>
<evidence type="ECO:0000259" key="10">
    <source>
        <dbReference type="PROSITE" id="PS51068"/>
    </source>
</evidence>
<dbReference type="Pfam" id="PF01149">
    <property type="entry name" value="Fapy_DNA_glyco"/>
    <property type="match status" value="1"/>
</dbReference>
<evidence type="ECO:0000256" key="2">
    <source>
        <dbReference type="ARBA" id="ARBA00009409"/>
    </source>
</evidence>
<dbReference type="InterPro" id="IPR010979">
    <property type="entry name" value="Ribosomal_uS13-like_H2TH"/>
</dbReference>
<evidence type="ECO:0000256" key="4">
    <source>
        <dbReference type="ARBA" id="ARBA00022801"/>
    </source>
</evidence>
<comment type="catalytic activity">
    <reaction evidence="1">
        <text>Hydrolysis of DNA containing ring-opened 7-methylguanine residues, releasing 2,6-diamino-4-hydroxy-5-(N-methyl)formamidopyrimidine.</text>
        <dbReference type="EC" id="3.2.2.23"/>
    </reaction>
</comment>
<dbReference type="InterPro" id="IPR035937">
    <property type="entry name" value="FPG_N"/>
</dbReference>
<dbReference type="GO" id="GO:0008270">
    <property type="term" value="F:zinc ion binding"/>
    <property type="evidence" value="ECO:0007669"/>
    <property type="project" value="InterPro"/>
</dbReference>
<dbReference type="SMART" id="SM01232">
    <property type="entry name" value="H2TH"/>
    <property type="match status" value="1"/>
</dbReference>
<accession>X1GWI4</accession>
<dbReference type="SUPFAM" id="SSF46946">
    <property type="entry name" value="S13-like H2TH domain"/>
    <property type="match status" value="1"/>
</dbReference>
<dbReference type="PROSITE" id="PS51068">
    <property type="entry name" value="FPG_CAT"/>
    <property type="match status" value="1"/>
</dbReference>
<keyword evidence="6" id="KW-0234">DNA repair</keyword>
<organism evidence="11">
    <name type="scientific">marine sediment metagenome</name>
    <dbReference type="NCBI Taxonomy" id="412755"/>
    <lineage>
        <taxon>unclassified sequences</taxon>
        <taxon>metagenomes</taxon>
        <taxon>ecological metagenomes</taxon>
    </lineage>
</organism>